<dbReference type="Proteomes" id="UP000693970">
    <property type="component" value="Unassembled WGS sequence"/>
</dbReference>
<comment type="caution">
    <text evidence="4">The sequence shown here is derived from an EMBL/GenBank/DDBJ whole genome shotgun (WGS) entry which is preliminary data.</text>
</comment>
<protein>
    <submittedName>
        <fullName evidence="4">Uncharacterized protein</fullName>
    </submittedName>
</protein>
<feature type="coiled-coil region" evidence="1">
    <location>
        <begin position="194"/>
        <end position="256"/>
    </location>
</feature>
<reference evidence="4" key="2">
    <citation type="submission" date="2021-04" db="EMBL/GenBank/DDBJ databases">
        <authorList>
            <person name="Podell S."/>
        </authorList>
    </citation>
    <scope>NUCLEOTIDE SEQUENCE</scope>
    <source>
        <strain evidence="4">Hildebrandi</strain>
    </source>
</reference>
<feature type="compositionally biased region" description="Polar residues" evidence="2">
    <location>
        <begin position="90"/>
        <end position="108"/>
    </location>
</feature>
<sequence length="303" mass="34148">MPPSSPIQCKDASAFHMDNVSRESVDWTNATEATSFSEHDDVVVATAVNSRFSTLTDNRRFDRKVATSKITVQAMVLRDDDNQEEMNALDDSSSQAGVDSTKSSSSFTCDTSECAMKVLQRDSLDDDDQSWNDVPLLITLINDNVHNTDRGDITTDTSIHDNPETGMSPLTLVSSKRQHSTNKPLTNYEITLRLERAEAMLESYRNTVRSNEHLIESLEQTLMETRESAQDLWVERNRLEKELEETLDEQDALILTEKNCLVRRIHTGVLALSLLYFMVGGSDHVLIFVATVYLLEDVMTMCL</sequence>
<name>A0A9K3K6S1_9STRA</name>
<evidence type="ECO:0000313" key="5">
    <source>
        <dbReference type="EMBL" id="KAG7360812.1"/>
    </source>
</evidence>
<evidence type="ECO:0000313" key="4">
    <source>
        <dbReference type="EMBL" id="KAG7338046.1"/>
    </source>
</evidence>
<dbReference type="EMBL" id="JAGRRH010000066">
    <property type="protein sequence ID" value="KAG7338046.1"/>
    <property type="molecule type" value="Genomic_DNA"/>
</dbReference>
<evidence type="ECO:0000256" key="3">
    <source>
        <dbReference type="SAM" id="Phobius"/>
    </source>
</evidence>
<proteinExistence type="predicted"/>
<dbReference type="AlphaFoldDB" id="A0A9K3K6S1"/>
<evidence type="ECO:0000256" key="2">
    <source>
        <dbReference type="SAM" id="MobiDB-lite"/>
    </source>
</evidence>
<accession>A0A9K3K6S1</accession>
<keyword evidence="6" id="KW-1185">Reference proteome</keyword>
<keyword evidence="3" id="KW-0472">Membrane</keyword>
<evidence type="ECO:0000256" key="1">
    <source>
        <dbReference type="SAM" id="Coils"/>
    </source>
</evidence>
<keyword evidence="1" id="KW-0175">Coiled coil</keyword>
<gene>
    <name evidence="4" type="ORF">IV203_006739</name>
    <name evidence="5" type="ORF">IV203_035911</name>
</gene>
<keyword evidence="3" id="KW-0812">Transmembrane</keyword>
<dbReference type="EMBL" id="JAGRRH010000013">
    <property type="protein sequence ID" value="KAG7360812.1"/>
    <property type="molecule type" value="Genomic_DNA"/>
</dbReference>
<feature type="transmembrane region" description="Helical" evidence="3">
    <location>
        <begin position="269"/>
        <end position="295"/>
    </location>
</feature>
<evidence type="ECO:0000313" key="6">
    <source>
        <dbReference type="Proteomes" id="UP000693970"/>
    </source>
</evidence>
<feature type="region of interest" description="Disordered" evidence="2">
    <location>
        <begin position="79"/>
        <end position="108"/>
    </location>
</feature>
<reference evidence="4" key="1">
    <citation type="journal article" date="2021" name="Sci. Rep.">
        <title>Diploid genomic architecture of Nitzschia inconspicua, an elite biomass production diatom.</title>
        <authorList>
            <person name="Oliver A."/>
            <person name="Podell S."/>
            <person name="Pinowska A."/>
            <person name="Traller J.C."/>
            <person name="Smith S.R."/>
            <person name="McClure R."/>
            <person name="Beliaev A."/>
            <person name="Bohutskyi P."/>
            <person name="Hill E.A."/>
            <person name="Rabines A."/>
            <person name="Zheng H."/>
            <person name="Allen L.Z."/>
            <person name="Kuo A."/>
            <person name="Grigoriev I.V."/>
            <person name="Allen A.E."/>
            <person name="Hazlebeck D."/>
            <person name="Allen E.E."/>
        </authorList>
    </citation>
    <scope>NUCLEOTIDE SEQUENCE</scope>
    <source>
        <strain evidence="4">Hildebrandi</strain>
    </source>
</reference>
<organism evidence="4 6">
    <name type="scientific">Nitzschia inconspicua</name>
    <dbReference type="NCBI Taxonomy" id="303405"/>
    <lineage>
        <taxon>Eukaryota</taxon>
        <taxon>Sar</taxon>
        <taxon>Stramenopiles</taxon>
        <taxon>Ochrophyta</taxon>
        <taxon>Bacillariophyta</taxon>
        <taxon>Bacillariophyceae</taxon>
        <taxon>Bacillariophycidae</taxon>
        <taxon>Bacillariales</taxon>
        <taxon>Bacillariaceae</taxon>
        <taxon>Nitzschia</taxon>
    </lineage>
</organism>
<keyword evidence="3" id="KW-1133">Transmembrane helix</keyword>